<dbReference type="EMBL" id="CAJOBA010001206">
    <property type="protein sequence ID" value="CAF3582381.1"/>
    <property type="molecule type" value="Genomic_DNA"/>
</dbReference>
<evidence type="ECO:0000313" key="6">
    <source>
        <dbReference type="Proteomes" id="UP000663829"/>
    </source>
</evidence>
<organism evidence="3 6">
    <name type="scientific">Didymodactylos carnosus</name>
    <dbReference type="NCBI Taxonomy" id="1234261"/>
    <lineage>
        <taxon>Eukaryota</taxon>
        <taxon>Metazoa</taxon>
        <taxon>Spiralia</taxon>
        <taxon>Gnathifera</taxon>
        <taxon>Rotifera</taxon>
        <taxon>Eurotatoria</taxon>
        <taxon>Bdelloidea</taxon>
        <taxon>Philodinida</taxon>
        <taxon>Philodinidae</taxon>
        <taxon>Didymodactylos</taxon>
    </lineage>
</organism>
<dbReference type="Proteomes" id="UP000681722">
    <property type="component" value="Unassembled WGS sequence"/>
</dbReference>
<evidence type="ECO:0000259" key="1">
    <source>
        <dbReference type="PROSITE" id="PS50181"/>
    </source>
</evidence>
<dbReference type="EMBL" id="CAJOBC010009379">
    <property type="protein sequence ID" value="CAF3986414.1"/>
    <property type="molecule type" value="Genomic_DNA"/>
</dbReference>
<evidence type="ECO:0000313" key="2">
    <source>
        <dbReference type="EMBL" id="CAF0799145.1"/>
    </source>
</evidence>
<dbReference type="Proteomes" id="UP000677228">
    <property type="component" value="Unassembled WGS sequence"/>
</dbReference>
<gene>
    <name evidence="3" type="ORF">GPM918_LOCUS24793</name>
    <name evidence="2" type="ORF">OVA965_LOCUS4550</name>
    <name evidence="5" type="ORF">SRO942_LOCUS24796</name>
    <name evidence="4" type="ORF">TMI583_LOCUS4548</name>
</gene>
<dbReference type="EMBL" id="CAJNOQ010009376">
    <property type="protein sequence ID" value="CAF1223157.1"/>
    <property type="molecule type" value="Genomic_DNA"/>
</dbReference>
<reference evidence="3" key="1">
    <citation type="submission" date="2021-02" db="EMBL/GenBank/DDBJ databases">
        <authorList>
            <person name="Nowell W R."/>
        </authorList>
    </citation>
    <scope>NUCLEOTIDE SEQUENCE</scope>
</reference>
<dbReference type="OrthoDB" id="10015850at2759"/>
<keyword evidence="6" id="KW-1185">Reference proteome</keyword>
<evidence type="ECO:0000313" key="4">
    <source>
        <dbReference type="EMBL" id="CAF3582381.1"/>
    </source>
</evidence>
<comment type="caution">
    <text evidence="3">The sequence shown here is derived from an EMBL/GenBank/DDBJ whole genome shotgun (WGS) entry which is preliminary data.</text>
</comment>
<dbReference type="Proteomes" id="UP000682733">
    <property type="component" value="Unassembled WGS sequence"/>
</dbReference>
<sequence length="433" mass="50898">MTSLCKLEYLPNELFYMIYGYLNGTDLVISLYNLNARLNSLISTINYLNIDLTNVSRRSFFHIIKFVFPALTEQIYGVTLPNKDIVIRRFRTHIQLPYLRSLTLNKVAPVNVRIILEKLAYGHLSHLSISSDITSCNSQSDIDDIIKIIFSEKMFTLKTCNIPDYRIDTSEDSLGICSVESMTVQTLNVCVLSEVMQHLLFMKYLRVRISNSLDNILLPSSFDLSNLISFELVVCDVDIDNIEWLLKHMPKLERLFYFFLSTNLNNNRYFYTNYRHYSQINTVIWRRILAGLPLLENFDLSIKLDNGGWYTADKYLNTFKWKFWYIFIAFSYDTASQHACSIYNWNPPTQTDTVDMCRSTRSDLSIAFSYEMQRLRDLFSYTLIKCRIDSEIDLETVRVPAFHHQPVKHRLLFGNAPRSSNFKKKFNWRKSHR</sequence>
<dbReference type="PROSITE" id="PS50181">
    <property type="entry name" value="FBOX"/>
    <property type="match status" value="1"/>
</dbReference>
<proteinExistence type="predicted"/>
<evidence type="ECO:0000313" key="5">
    <source>
        <dbReference type="EMBL" id="CAF3986414.1"/>
    </source>
</evidence>
<dbReference type="Proteomes" id="UP000663829">
    <property type="component" value="Unassembled WGS sequence"/>
</dbReference>
<feature type="domain" description="F-box" evidence="1">
    <location>
        <begin position="4"/>
        <end position="52"/>
    </location>
</feature>
<dbReference type="EMBL" id="CAJNOK010001206">
    <property type="protein sequence ID" value="CAF0799145.1"/>
    <property type="molecule type" value="Genomic_DNA"/>
</dbReference>
<evidence type="ECO:0000313" key="3">
    <source>
        <dbReference type="EMBL" id="CAF1223157.1"/>
    </source>
</evidence>
<dbReference type="InterPro" id="IPR001810">
    <property type="entry name" value="F-box_dom"/>
</dbReference>
<name>A0A814XZX7_9BILA</name>
<protein>
    <recommendedName>
        <fullName evidence="1">F-box domain-containing protein</fullName>
    </recommendedName>
</protein>
<dbReference type="AlphaFoldDB" id="A0A814XZX7"/>
<accession>A0A814XZX7</accession>